<reference evidence="7" key="2">
    <citation type="submission" date="2021-04" db="EMBL/GenBank/DDBJ databases">
        <authorList>
            <person name="Gilroy R."/>
        </authorList>
    </citation>
    <scope>NUCLEOTIDE SEQUENCE</scope>
    <source>
        <strain evidence="7">CHK160-9182</strain>
    </source>
</reference>
<comment type="similarity">
    <text evidence="2">Belongs to the HPF/YfiA ribosome-associated protein family. Short HPF subfamily.</text>
</comment>
<gene>
    <name evidence="7" type="primary">raiA</name>
    <name evidence="7" type="ORF">H9889_10030</name>
</gene>
<dbReference type="Pfam" id="PF02482">
    <property type="entry name" value="Ribosomal_S30AE"/>
    <property type="match status" value="1"/>
</dbReference>
<dbReference type="Gene3D" id="3.30.160.100">
    <property type="entry name" value="Ribosome hibernation promotion factor-like"/>
    <property type="match status" value="1"/>
</dbReference>
<accession>A0A9D1Q902</accession>
<evidence type="ECO:0000256" key="4">
    <source>
        <dbReference type="ARBA" id="ARBA00041148"/>
    </source>
</evidence>
<feature type="region of interest" description="Disordered" evidence="6">
    <location>
        <begin position="92"/>
        <end position="114"/>
    </location>
</feature>
<dbReference type="PANTHER" id="PTHR33231">
    <property type="entry name" value="30S RIBOSOMAL PROTEIN"/>
    <property type="match status" value="1"/>
</dbReference>
<dbReference type="InterPro" id="IPR036567">
    <property type="entry name" value="RHF-like"/>
</dbReference>
<evidence type="ECO:0000256" key="5">
    <source>
        <dbReference type="ARBA" id="ARBA00041319"/>
    </source>
</evidence>
<dbReference type="InterPro" id="IPR050574">
    <property type="entry name" value="HPF/YfiA_ribosome-assoc"/>
</dbReference>
<evidence type="ECO:0000313" key="7">
    <source>
        <dbReference type="EMBL" id="HIW07646.1"/>
    </source>
</evidence>
<organism evidence="7 8">
    <name type="scientific">Candidatus Ignatzschineria merdigallinarum</name>
    <dbReference type="NCBI Taxonomy" id="2838621"/>
    <lineage>
        <taxon>Bacteria</taxon>
        <taxon>Pseudomonadati</taxon>
        <taxon>Pseudomonadota</taxon>
        <taxon>Gammaproteobacteria</taxon>
        <taxon>Cardiobacteriales</taxon>
        <taxon>Ignatzschineriaceae</taxon>
        <taxon>Ignatzschineria</taxon>
    </lineage>
</organism>
<dbReference type="GO" id="GO:0045900">
    <property type="term" value="P:negative regulation of translational elongation"/>
    <property type="evidence" value="ECO:0007669"/>
    <property type="project" value="TreeGrafter"/>
</dbReference>
<evidence type="ECO:0000313" key="8">
    <source>
        <dbReference type="Proteomes" id="UP000823934"/>
    </source>
</evidence>
<dbReference type="GO" id="GO:0043024">
    <property type="term" value="F:ribosomal small subunit binding"/>
    <property type="evidence" value="ECO:0007669"/>
    <property type="project" value="TreeGrafter"/>
</dbReference>
<name>A0A9D1Q902_9GAMM</name>
<sequence>MNVNLTGHGLELTDGLRNRVEEKFSRLDRYSDQITAAHVVLTIKDKRQIAEITLKIAKGKDLHAESTTEDMYLSIDDLAGKIERQLIKQREKVITSERKQGQEIRHEEGKEEGL</sequence>
<comment type="caution">
    <text evidence="7">The sequence shown here is derived from an EMBL/GenBank/DDBJ whole genome shotgun (WGS) entry which is preliminary data.</text>
</comment>
<evidence type="ECO:0000256" key="6">
    <source>
        <dbReference type="SAM" id="MobiDB-lite"/>
    </source>
</evidence>
<dbReference type="PANTHER" id="PTHR33231:SF1">
    <property type="entry name" value="30S RIBOSOMAL PROTEIN"/>
    <property type="match status" value="1"/>
</dbReference>
<evidence type="ECO:0000256" key="2">
    <source>
        <dbReference type="ARBA" id="ARBA00038434"/>
    </source>
</evidence>
<dbReference type="SUPFAM" id="SSF69754">
    <property type="entry name" value="Ribosome binding protein Y (YfiA homologue)"/>
    <property type="match status" value="1"/>
</dbReference>
<dbReference type="InterPro" id="IPR003489">
    <property type="entry name" value="RHF/RaiA"/>
</dbReference>
<reference evidence="7" key="1">
    <citation type="journal article" date="2021" name="PeerJ">
        <title>Extensive microbial diversity within the chicken gut microbiome revealed by metagenomics and culture.</title>
        <authorList>
            <person name="Gilroy R."/>
            <person name="Ravi A."/>
            <person name="Getino M."/>
            <person name="Pursley I."/>
            <person name="Horton D.L."/>
            <person name="Alikhan N.F."/>
            <person name="Baker D."/>
            <person name="Gharbi K."/>
            <person name="Hall N."/>
            <person name="Watson M."/>
            <person name="Adriaenssens E.M."/>
            <person name="Foster-Nyarko E."/>
            <person name="Jarju S."/>
            <person name="Secka A."/>
            <person name="Antonio M."/>
            <person name="Oren A."/>
            <person name="Chaudhuri R.R."/>
            <person name="La Ragione R."/>
            <person name="Hildebrand F."/>
            <person name="Pallen M.J."/>
        </authorList>
    </citation>
    <scope>NUCLEOTIDE SEQUENCE</scope>
    <source>
        <strain evidence="7">CHK160-9182</strain>
    </source>
</reference>
<keyword evidence="1" id="KW-0810">Translation regulation</keyword>
<dbReference type="GO" id="GO:0022627">
    <property type="term" value="C:cytosolic small ribosomal subunit"/>
    <property type="evidence" value="ECO:0007669"/>
    <property type="project" value="TreeGrafter"/>
</dbReference>
<protein>
    <recommendedName>
        <fullName evidence="4">Ribosome hibernation promoting factor</fullName>
    </recommendedName>
    <alternativeName>
        <fullName evidence="5">Hibernation factor HPF</fullName>
    </alternativeName>
</protein>
<evidence type="ECO:0000256" key="3">
    <source>
        <dbReference type="ARBA" id="ARBA00038695"/>
    </source>
</evidence>
<dbReference type="EMBL" id="DXHP01000215">
    <property type="protein sequence ID" value="HIW07646.1"/>
    <property type="molecule type" value="Genomic_DNA"/>
</dbReference>
<proteinExistence type="inferred from homology"/>
<dbReference type="AlphaFoldDB" id="A0A9D1Q902"/>
<evidence type="ECO:0000256" key="1">
    <source>
        <dbReference type="ARBA" id="ARBA00022845"/>
    </source>
</evidence>
<comment type="subunit">
    <text evidence="3">Associates exclusively with 100S ribosomes, which are dimers of 70S ribosomes.</text>
</comment>
<dbReference type="CDD" id="cd00552">
    <property type="entry name" value="RaiA"/>
    <property type="match status" value="1"/>
</dbReference>
<dbReference type="NCBIfam" id="TIGR00741">
    <property type="entry name" value="yfiA"/>
    <property type="match status" value="1"/>
</dbReference>
<dbReference type="Proteomes" id="UP000823934">
    <property type="component" value="Unassembled WGS sequence"/>
</dbReference>